<dbReference type="InterPro" id="IPR003593">
    <property type="entry name" value="AAA+_ATPase"/>
</dbReference>
<evidence type="ECO:0000256" key="3">
    <source>
        <dbReference type="ARBA" id="ARBA00022692"/>
    </source>
</evidence>
<dbReference type="InterPro" id="IPR003439">
    <property type="entry name" value="ABC_transporter-like_ATP-bd"/>
</dbReference>
<keyword evidence="5" id="KW-0067">ATP-binding</keyword>
<dbReference type="PANTHER" id="PTHR43394:SF1">
    <property type="entry name" value="ATP-BINDING CASSETTE SUB-FAMILY B MEMBER 10, MITOCHONDRIAL"/>
    <property type="match status" value="1"/>
</dbReference>
<dbReference type="STRING" id="869279.SE15_12105"/>
<dbReference type="Pfam" id="PF00005">
    <property type="entry name" value="ABC_tran"/>
    <property type="match status" value="1"/>
</dbReference>
<evidence type="ECO:0000256" key="8">
    <source>
        <dbReference type="SAM" id="Phobius"/>
    </source>
</evidence>
<dbReference type="PROSITE" id="PS50893">
    <property type="entry name" value="ABC_TRANSPORTER_2"/>
    <property type="match status" value="1"/>
</dbReference>
<dbReference type="SUPFAM" id="SSF52540">
    <property type="entry name" value="P-loop containing nucleoside triphosphate hydrolases"/>
    <property type="match status" value="1"/>
</dbReference>
<dbReference type="Pfam" id="PF00664">
    <property type="entry name" value="ABC_membrane"/>
    <property type="match status" value="1"/>
</dbReference>
<dbReference type="GO" id="GO:0015421">
    <property type="term" value="F:ABC-type oligopeptide transporter activity"/>
    <property type="evidence" value="ECO:0007669"/>
    <property type="project" value="TreeGrafter"/>
</dbReference>
<keyword evidence="2" id="KW-0813">Transport</keyword>
<dbReference type="AlphaFoldDB" id="A0A0P6YK28"/>
<feature type="transmembrane region" description="Helical" evidence="8">
    <location>
        <begin position="211"/>
        <end position="231"/>
    </location>
</feature>
<dbReference type="InterPro" id="IPR017871">
    <property type="entry name" value="ABC_transporter-like_CS"/>
</dbReference>
<evidence type="ECO:0000313" key="11">
    <source>
        <dbReference type="EMBL" id="KPL82791.1"/>
    </source>
</evidence>
<feature type="domain" description="ABC transporter" evidence="9">
    <location>
        <begin position="423"/>
        <end position="657"/>
    </location>
</feature>
<comment type="caution">
    <text evidence="11">The sequence shown here is derived from an EMBL/GenBank/DDBJ whole genome shotgun (WGS) entry which is preliminary data.</text>
</comment>
<dbReference type="EMBL" id="LGKO01000005">
    <property type="protein sequence ID" value="KPL82791.1"/>
    <property type="molecule type" value="Genomic_DNA"/>
</dbReference>
<keyword evidence="12" id="KW-1185">Reference proteome</keyword>
<dbReference type="InterPro" id="IPR027417">
    <property type="entry name" value="P-loop_NTPase"/>
</dbReference>
<reference evidence="11 12" key="1">
    <citation type="submission" date="2015-07" db="EMBL/GenBank/DDBJ databases">
        <title>Whole genome sequence of Thermanaerothrix daxensis DSM 23592.</title>
        <authorList>
            <person name="Hemp J."/>
            <person name="Ward L.M."/>
            <person name="Pace L.A."/>
            <person name="Fischer W.W."/>
        </authorList>
    </citation>
    <scope>NUCLEOTIDE SEQUENCE [LARGE SCALE GENOMIC DNA]</scope>
    <source>
        <strain evidence="11 12">GNS-1</strain>
    </source>
</reference>
<dbReference type="PROSITE" id="PS50929">
    <property type="entry name" value="ABC_TM1F"/>
    <property type="match status" value="1"/>
</dbReference>
<gene>
    <name evidence="11" type="ORF">SE15_12105</name>
</gene>
<keyword evidence="6 8" id="KW-1133">Transmembrane helix</keyword>
<proteinExistence type="predicted"/>
<evidence type="ECO:0000259" key="9">
    <source>
        <dbReference type="PROSITE" id="PS50893"/>
    </source>
</evidence>
<dbReference type="PATRIC" id="fig|869279.4.peg.2043"/>
<dbReference type="SMART" id="SM00382">
    <property type="entry name" value="AAA"/>
    <property type="match status" value="1"/>
</dbReference>
<organism evidence="11 12">
    <name type="scientific">Thermanaerothrix daxensis</name>
    <dbReference type="NCBI Taxonomy" id="869279"/>
    <lineage>
        <taxon>Bacteria</taxon>
        <taxon>Bacillati</taxon>
        <taxon>Chloroflexota</taxon>
        <taxon>Anaerolineae</taxon>
        <taxon>Anaerolineales</taxon>
        <taxon>Anaerolineaceae</taxon>
        <taxon>Thermanaerothrix</taxon>
    </lineage>
</organism>
<evidence type="ECO:0000259" key="10">
    <source>
        <dbReference type="PROSITE" id="PS50929"/>
    </source>
</evidence>
<keyword evidence="7 8" id="KW-0472">Membrane</keyword>
<dbReference type="SUPFAM" id="SSF90123">
    <property type="entry name" value="ABC transporter transmembrane region"/>
    <property type="match status" value="1"/>
</dbReference>
<keyword evidence="3 8" id="KW-0812">Transmembrane</keyword>
<evidence type="ECO:0000256" key="4">
    <source>
        <dbReference type="ARBA" id="ARBA00022741"/>
    </source>
</evidence>
<dbReference type="Proteomes" id="UP000050544">
    <property type="component" value="Unassembled WGS sequence"/>
</dbReference>
<sequence>MFHGGPRNVLNRETSKPQNVARTLGRLARYFGAYWFVLLGAAVMVIISTWTQVTTPELTGQLVDCYLAPAASGSFGSSFPGLSEMGGAAQSNCWLSVANEPHGFTQTLIRRAFQVGGFPLPPADLSQLSTGDRLAGLGRFVVIIVMLFLLGALLTGLTFFAVSWVGQHVLRALRVSVFEHLHRLPLSFYSENEAGDLMSRITNDTEALQQALSFALVNVVSGVLLLGWIIYNMFTKNVVFALLSVSVAPVMLLATLWFSSQARKAFRRARQELGSINAELQETIAAVREVQAFNRVEANIEQFRQINAANRDANVRAVSFTAALSPTLEALGYLALAIVTVVGGTALLSGARLGGEVVSLGLVITFLGYVQRFNQPIQQIAVLWTNIQNGIAGAERIFNLLDVEPAIQDAPDAIEMPPIRGEVEFRNVSAEYIKGQPVLKNVSFVAKPGQTIAIVGPTGAGKTTMINLIPRFYDVTEGAVLIDGIDVRRVKAESLRRQIGIVLQDTFLFSTTVMENIRIGNPNASDEEVIEAARLAHADTFIERLPAKYQTVLGERGAGLSQGQRQLLAIARAILANPRILILDEATSSVDTRTERLIQSALERLLEGRTAFVIAHRLSTIRNADLVLVVHEGEIIERGRHEELLAQQGFYYRFYMSQFRRDLVKAAAENGPKQTIPSPLSVSGGA</sequence>
<evidence type="ECO:0000256" key="5">
    <source>
        <dbReference type="ARBA" id="ARBA00022840"/>
    </source>
</evidence>
<dbReference type="CDD" id="cd03254">
    <property type="entry name" value="ABCC_Glucan_exporter_like"/>
    <property type="match status" value="1"/>
</dbReference>
<comment type="subcellular location">
    <subcellularLocation>
        <location evidence="1">Cell membrane</location>
        <topology evidence="1">Multi-pass membrane protein</topology>
    </subcellularLocation>
</comment>
<dbReference type="Gene3D" id="1.20.1560.10">
    <property type="entry name" value="ABC transporter type 1, transmembrane domain"/>
    <property type="match status" value="1"/>
</dbReference>
<dbReference type="Gene3D" id="3.40.50.300">
    <property type="entry name" value="P-loop containing nucleotide triphosphate hydrolases"/>
    <property type="match status" value="1"/>
</dbReference>
<dbReference type="PROSITE" id="PS00211">
    <property type="entry name" value="ABC_TRANSPORTER_1"/>
    <property type="match status" value="1"/>
</dbReference>
<protein>
    <submittedName>
        <fullName evidence="11">ABC transporter</fullName>
    </submittedName>
</protein>
<feature type="transmembrane region" description="Helical" evidence="8">
    <location>
        <begin position="140"/>
        <end position="165"/>
    </location>
</feature>
<dbReference type="InterPro" id="IPR039421">
    <property type="entry name" value="Type_1_exporter"/>
</dbReference>
<feature type="transmembrane region" description="Helical" evidence="8">
    <location>
        <begin position="31"/>
        <end position="50"/>
    </location>
</feature>
<evidence type="ECO:0000256" key="2">
    <source>
        <dbReference type="ARBA" id="ARBA00022448"/>
    </source>
</evidence>
<dbReference type="InterPro" id="IPR036640">
    <property type="entry name" value="ABC1_TM_sf"/>
</dbReference>
<dbReference type="RefSeq" id="WP_054522345.1">
    <property type="nucleotide sequence ID" value="NZ_LGKO01000005.1"/>
</dbReference>
<dbReference type="GO" id="GO:0005524">
    <property type="term" value="F:ATP binding"/>
    <property type="evidence" value="ECO:0007669"/>
    <property type="project" value="UniProtKB-KW"/>
</dbReference>
<evidence type="ECO:0000256" key="1">
    <source>
        <dbReference type="ARBA" id="ARBA00004651"/>
    </source>
</evidence>
<dbReference type="OrthoDB" id="9762778at2"/>
<dbReference type="FunFam" id="3.40.50.300:FF:000287">
    <property type="entry name" value="Multidrug ABC transporter ATP-binding protein"/>
    <property type="match status" value="1"/>
</dbReference>
<evidence type="ECO:0000313" key="12">
    <source>
        <dbReference type="Proteomes" id="UP000050544"/>
    </source>
</evidence>
<feature type="transmembrane region" description="Helical" evidence="8">
    <location>
        <begin position="330"/>
        <end position="347"/>
    </location>
</feature>
<keyword evidence="4" id="KW-0547">Nucleotide-binding</keyword>
<dbReference type="GO" id="GO:0005886">
    <property type="term" value="C:plasma membrane"/>
    <property type="evidence" value="ECO:0007669"/>
    <property type="project" value="UniProtKB-SubCell"/>
</dbReference>
<dbReference type="CDD" id="cd18547">
    <property type="entry name" value="ABC_6TM_Tm288_like"/>
    <property type="match status" value="1"/>
</dbReference>
<dbReference type="InterPro" id="IPR011527">
    <property type="entry name" value="ABC1_TM_dom"/>
</dbReference>
<feature type="transmembrane region" description="Helical" evidence="8">
    <location>
        <begin position="237"/>
        <end position="258"/>
    </location>
</feature>
<accession>A0A0P6YK28</accession>
<name>A0A0P6YK28_9CHLR</name>
<evidence type="ECO:0000256" key="6">
    <source>
        <dbReference type="ARBA" id="ARBA00022989"/>
    </source>
</evidence>
<dbReference type="PANTHER" id="PTHR43394">
    <property type="entry name" value="ATP-DEPENDENT PERMEASE MDL1, MITOCHONDRIAL"/>
    <property type="match status" value="1"/>
</dbReference>
<dbReference type="GO" id="GO:0016887">
    <property type="term" value="F:ATP hydrolysis activity"/>
    <property type="evidence" value="ECO:0007669"/>
    <property type="project" value="InterPro"/>
</dbReference>
<feature type="domain" description="ABC transmembrane type-1" evidence="10">
    <location>
        <begin position="39"/>
        <end position="389"/>
    </location>
</feature>
<evidence type="ECO:0000256" key="7">
    <source>
        <dbReference type="ARBA" id="ARBA00023136"/>
    </source>
</evidence>